<evidence type="ECO:0000313" key="3">
    <source>
        <dbReference type="EMBL" id="DAE17427.1"/>
    </source>
</evidence>
<feature type="compositionally biased region" description="Basic residues" evidence="2">
    <location>
        <begin position="140"/>
        <end position="149"/>
    </location>
</feature>
<name>A0A8S5QEX3_9VIRU</name>
<accession>A0A8S5QEX3</accession>
<keyword evidence="1" id="KW-0175">Coiled coil</keyword>
<evidence type="ECO:0000256" key="2">
    <source>
        <dbReference type="SAM" id="MobiDB-lite"/>
    </source>
</evidence>
<feature type="compositionally biased region" description="Basic and acidic residues" evidence="2">
    <location>
        <begin position="118"/>
        <end position="139"/>
    </location>
</feature>
<proteinExistence type="predicted"/>
<dbReference type="EMBL" id="BK015640">
    <property type="protein sequence ID" value="DAE17427.1"/>
    <property type="molecule type" value="Genomic_DNA"/>
</dbReference>
<evidence type="ECO:0000256" key="1">
    <source>
        <dbReference type="SAM" id="Coils"/>
    </source>
</evidence>
<feature type="region of interest" description="Disordered" evidence="2">
    <location>
        <begin position="104"/>
        <end position="149"/>
    </location>
</feature>
<feature type="coiled-coil region" evidence="1">
    <location>
        <begin position="48"/>
        <end position="89"/>
    </location>
</feature>
<sequence>MKYILDGNEKDVTNVIKEQRIRIGRGLISFTPISECGLITEEDARKAMDEKLAELAASVEENQSLKLQIADFELNIKEKDARIASLTTERDKLQAGATECEVMKDNKELSVSDSKNLTTEESKGSVTSDDKTVNVEEKKRGRPVTRKTE</sequence>
<organism evidence="3">
    <name type="scientific">Phage sp. ctSLR2</name>
    <dbReference type="NCBI Taxonomy" id="2825796"/>
    <lineage>
        <taxon>Viruses</taxon>
    </lineage>
</organism>
<reference evidence="3" key="1">
    <citation type="journal article" date="2021" name="Proc. Natl. Acad. Sci. U.S.A.">
        <title>A Catalog of Tens of Thousands of Viruses from Human Metagenomes Reveals Hidden Associations with Chronic Diseases.</title>
        <authorList>
            <person name="Tisza M.J."/>
            <person name="Buck C.B."/>
        </authorList>
    </citation>
    <scope>NUCLEOTIDE SEQUENCE</scope>
    <source>
        <strain evidence="3">CtSLR2</strain>
    </source>
</reference>
<protein>
    <submittedName>
        <fullName evidence="3">Coiled-coil domain-containing protein</fullName>
    </submittedName>
</protein>